<feature type="compositionally biased region" description="Polar residues" evidence="1">
    <location>
        <begin position="1"/>
        <end position="20"/>
    </location>
</feature>
<sequence length="1325" mass="144845">MSSPSTLSTSEMITEHYNNLPSQSSPASPRQSAIPISPRTSFSSPRTLLVAAPPTAPLAPRRPGPISIPPTPTTTTQPTFSPPSTTTSPSFDPSPNPSTSTAATTQPMQSPSEILSPDTARKVYNPGWSHPFPSSQLEKSPPRRPPRPARPAEALMFASPLPFPSPFPRTPEQQDAFDNEDVDLVTFVAEQGGGGHDQGHSDSSPEMPQSGEFPRKNSSHRKPVPRYVPSPPLVQPPTPGRLSIGGFEALLARGVGSEAGVQKRSAALNVIAGEKLKGKGKEDDNKVFSPRVGLGLPEEGMEARKQRQERDEARFRSGGRSVAGPSQLGRGGGGDLGEENIVSWSDRLRQSEWMPSAFAKRPSTGSALSPRTANRRDDWRTDGPPTAALVHAYNPARNPSTENFRPVQAINTPAPDRRRNQSTPNLSYRRPSTSFSKHLQEVVVVPSGWDDDSIDEDDVRAREASCRPERMNWEMLEYRNWFPKFVHMFYPLFVLAHYPATLFLDYNVIYTLVQIALSPSLPSTSIRLATRGIVDIPTLRTSTAWWVAVGIYSACTFLWVIVIALWVDLYLAFIKPWVTGGRVPIGRVYRGASSFNLACMSSYSRFCFLWRVRMAPFQKASPLARAVKGTCATDGIAETFGWYSQNWPTVILLVPRAGLSLALLLLFGTTAYGTANETASDRDSAYFHRNGTLTGFAQGVLLTNCAWAALRLLFIVISYLGLFLLSKPFSRSEAYSAYYHPSREHLNVVETEDDIDEKQYHERRHASLPGWKLRRDRRLRAAILVCLRSSAQSSPAFSPYAKSTPRIRPMDDDRDAEDDEKKAERRARREQKRLAKLALGGIDWQQLDQEMTPNTAQHDGRWGVVSPYVLPSPRVHSPLMTFSPASVSEYAETPAMPSSGGLHRRVRSVPVRSQADEDEAEELREVRFDDAAPRAPSTSQRSPRPTTPQRSPVLGTSHRSPPPRPLSLHVDAADTFVPGLKSHFSFISTEAGGARTPGSGANSNLATPLPSPALLRTVSTDVAPSFTPQDEEPHSTPSLMVQPASPARSPGLGPSPRPTIPASPSSSINTQRQSTVTLEDHPSPSDVRYARHEVLQRQIAQGVVERRQLSEKLLVEVQRLGEAEEAVRREERRLATLRRISEVTSAPETRSIASETGHEENRLSTTSALSQELAPSSDPQAPGLLLPPFRLSYGSHDSSASLAGLAFVYAGSSAPSPSASPDLDDGAEFGDLGNSTTAAFLSSSSAGSSSEDEDDDDRSLTPTQAGRRRDYAIHQHQHFSPETFGVGRPRGSELSAAEGEAWAWREAALPTLPTAEGEEEDVVSH</sequence>
<protein>
    <recommendedName>
        <fullName evidence="5">Proteophosphoglycan ppg4</fullName>
    </recommendedName>
</protein>
<accession>A0A1Y2CJH3</accession>
<feature type="compositionally biased region" description="Pro residues" evidence="1">
    <location>
        <begin position="226"/>
        <end position="239"/>
    </location>
</feature>
<gene>
    <name evidence="3" type="ORF">BCR35DRAFT_356218</name>
</gene>
<feature type="compositionally biased region" description="Pro residues" evidence="1">
    <location>
        <begin position="54"/>
        <end position="72"/>
    </location>
</feature>
<keyword evidence="2" id="KW-0812">Transmembrane</keyword>
<dbReference type="InParanoid" id="A0A1Y2CJH3"/>
<feature type="compositionally biased region" description="Polar residues" evidence="1">
    <location>
        <begin position="363"/>
        <end position="372"/>
    </location>
</feature>
<feature type="transmembrane region" description="Helical" evidence="2">
    <location>
        <begin position="544"/>
        <end position="567"/>
    </location>
</feature>
<evidence type="ECO:0000313" key="3">
    <source>
        <dbReference type="EMBL" id="ORY47191.1"/>
    </source>
</evidence>
<feature type="region of interest" description="Disordered" evidence="1">
    <location>
        <begin position="891"/>
        <end position="969"/>
    </location>
</feature>
<feature type="compositionally biased region" description="Low complexity" evidence="1">
    <location>
        <begin position="73"/>
        <end position="110"/>
    </location>
</feature>
<dbReference type="STRING" id="106004.A0A1Y2CJH3"/>
<feature type="region of interest" description="Disordered" evidence="1">
    <location>
        <begin position="1213"/>
        <end position="1299"/>
    </location>
</feature>
<keyword evidence="4" id="KW-1185">Reference proteome</keyword>
<proteinExistence type="predicted"/>
<dbReference type="EMBL" id="MCGR01000117">
    <property type="protein sequence ID" value="ORY47191.1"/>
    <property type="molecule type" value="Genomic_DNA"/>
</dbReference>
<feature type="compositionally biased region" description="Polar residues" evidence="1">
    <location>
        <begin position="1062"/>
        <end position="1077"/>
    </location>
</feature>
<comment type="caution">
    <text evidence="3">The sequence shown here is derived from an EMBL/GenBank/DDBJ whole genome shotgun (WGS) entry which is preliminary data.</text>
</comment>
<feature type="region of interest" description="Disordered" evidence="1">
    <location>
        <begin position="354"/>
        <end position="431"/>
    </location>
</feature>
<dbReference type="Proteomes" id="UP000193467">
    <property type="component" value="Unassembled WGS sequence"/>
</dbReference>
<feature type="region of interest" description="Disordered" evidence="1">
    <location>
        <begin position="794"/>
        <end position="829"/>
    </location>
</feature>
<evidence type="ECO:0000256" key="1">
    <source>
        <dbReference type="SAM" id="MobiDB-lite"/>
    </source>
</evidence>
<feature type="region of interest" description="Disordered" evidence="1">
    <location>
        <begin position="1143"/>
        <end position="1181"/>
    </location>
</feature>
<dbReference type="OrthoDB" id="2525622at2759"/>
<feature type="region of interest" description="Disordered" evidence="1">
    <location>
        <begin position="991"/>
        <end position="1011"/>
    </location>
</feature>
<evidence type="ECO:0000313" key="4">
    <source>
        <dbReference type="Proteomes" id="UP000193467"/>
    </source>
</evidence>
<feature type="compositionally biased region" description="Polar residues" evidence="1">
    <location>
        <begin position="421"/>
        <end position="431"/>
    </location>
</feature>
<reference evidence="3 4" key="1">
    <citation type="submission" date="2016-07" db="EMBL/GenBank/DDBJ databases">
        <title>Pervasive Adenine N6-methylation of Active Genes in Fungi.</title>
        <authorList>
            <consortium name="DOE Joint Genome Institute"/>
            <person name="Mondo S.J."/>
            <person name="Dannebaum R.O."/>
            <person name="Kuo R.C."/>
            <person name="Labutti K."/>
            <person name="Haridas S."/>
            <person name="Kuo A."/>
            <person name="Salamov A."/>
            <person name="Ahrendt S.R."/>
            <person name="Lipzen A."/>
            <person name="Sullivan W."/>
            <person name="Andreopoulos W.B."/>
            <person name="Clum A."/>
            <person name="Lindquist E."/>
            <person name="Daum C."/>
            <person name="Ramamoorthy G.K."/>
            <person name="Gryganskyi A."/>
            <person name="Culley D."/>
            <person name="Magnuson J.K."/>
            <person name="James T.Y."/>
            <person name="O'Malley M.A."/>
            <person name="Stajich J.E."/>
            <person name="Spatafora J.W."/>
            <person name="Visel A."/>
            <person name="Grigoriev I.V."/>
        </authorList>
    </citation>
    <scope>NUCLEOTIDE SEQUENCE [LARGE SCALE GENOMIC DNA]</scope>
    <source>
        <strain evidence="3 4">62-1032</strain>
    </source>
</reference>
<feature type="compositionally biased region" description="Low complexity" evidence="1">
    <location>
        <begin position="933"/>
        <end position="952"/>
    </location>
</feature>
<feature type="compositionally biased region" description="Basic and acidic residues" evidence="1">
    <location>
        <begin position="301"/>
        <end position="315"/>
    </location>
</feature>
<organism evidence="3 4">
    <name type="scientific">Leucosporidium creatinivorum</name>
    <dbReference type="NCBI Taxonomy" id="106004"/>
    <lineage>
        <taxon>Eukaryota</taxon>
        <taxon>Fungi</taxon>
        <taxon>Dikarya</taxon>
        <taxon>Basidiomycota</taxon>
        <taxon>Pucciniomycotina</taxon>
        <taxon>Microbotryomycetes</taxon>
        <taxon>Leucosporidiales</taxon>
        <taxon>Leucosporidium</taxon>
    </lineage>
</organism>
<evidence type="ECO:0008006" key="5">
    <source>
        <dbReference type="Google" id="ProtNLM"/>
    </source>
</evidence>
<feature type="compositionally biased region" description="Basic and acidic residues" evidence="1">
    <location>
        <begin position="923"/>
        <end position="932"/>
    </location>
</feature>
<keyword evidence="2" id="KW-1133">Transmembrane helix</keyword>
<feature type="transmembrane region" description="Helical" evidence="2">
    <location>
        <begin position="650"/>
        <end position="675"/>
    </location>
</feature>
<keyword evidence="2" id="KW-0472">Membrane</keyword>
<feature type="compositionally biased region" description="Low complexity" evidence="1">
    <location>
        <begin position="21"/>
        <end position="53"/>
    </location>
</feature>
<evidence type="ECO:0000256" key="2">
    <source>
        <dbReference type="SAM" id="Phobius"/>
    </source>
</evidence>
<feature type="region of interest" description="Disordered" evidence="1">
    <location>
        <begin position="1"/>
        <end position="240"/>
    </location>
</feature>
<feature type="transmembrane region" description="Helical" evidence="2">
    <location>
        <begin position="695"/>
        <end position="725"/>
    </location>
</feature>
<name>A0A1Y2CJH3_9BASI</name>
<feature type="region of interest" description="Disordered" evidence="1">
    <location>
        <begin position="278"/>
        <end position="339"/>
    </location>
</feature>
<feature type="compositionally biased region" description="Polar residues" evidence="1">
    <location>
        <begin position="1143"/>
        <end position="1154"/>
    </location>
</feature>
<feature type="region of interest" description="Disordered" evidence="1">
    <location>
        <begin position="1023"/>
        <end position="1086"/>
    </location>
</feature>
<feature type="compositionally biased region" description="Polar residues" evidence="1">
    <location>
        <begin position="1163"/>
        <end position="1179"/>
    </location>
</feature>